<evidence type="ECO:0000313" key="2">
    <source>
        <dbReference type="Proteomes" id="UP001318040"/>
    </source>
</evidence>
<dbReference type="AlphaFoldDB" id="A0AAJ7TZR1"/>
<evidence type="ECO:0000313" key="3">
    <source>
        <dbReference type="RefSeq" id="XP_032827049.1"/>
    </source>
</evidence>
<dbReference type="RefSeq" id="XP_032827049.1">
    <property type="nucleotide sequence ID" value="XM_032971158.1"/>
</dbReference>
<accession>A0AAJ7TZR1</accession>
<dbReference type="Proteomes" id="UP001318040">
    <property type="component" value="Chromosome 45"/>
</dbReference>
<proteinExistence type="predicted"/>
<dbReference type="PANTHER" id="PTHR31909:SF3">
    <property type="entry name" value="SIMILAR TO PROTEIN C20ORF85 HOMOLOG"/>
    <property type="match status" value="1"/>
</dbReference>
<keyword evidence="2" id="KW-1185">Reference proteome</keyword>
<protein>
    <submittedName>
        <fullName evidence="3">Uncharacterized protein C20orf85 homolog isoform X2</fullName>
    </submittedName>
</protein>
<name>A0AAJ7TZR1_PETMA</name>
<organism evidence="2 3">
    <name type="scientific">Petromyzon marinus</name>
    <name type="common">Sea lamprey</name>
    <dbReference type="NCBI Taxonomy" id="7757"/>
    <lineage>
        <taxon>Eukaryota</taxon>
        <taxon>Metazoa</taxon>
        <taxon>Chordata</taxon>
        <taxon>Craniata</taxon>
        <taxon>Vertebrata</taxon>
        <taxon>Cyclostomata</taxon>
        <taxon>Hyperoartia</taxon>
        <taxon>Petromyzontiformes</taxon>
        <taxon>Petromyzontidae</taxon>
        <taxon>Petromyzon</taxon>
    </lineage>
</organism>
<dbReference type="GeneID" id="116952105"/>
<evidence type="ECO:0000256" key="1">
    <source>
        <dbReference type="SAM" id="MobiDB-lite"/>
    </source>
</evidence>
<dbReference type="InterPro" id="IPR020339">
    <property type="entry name" value="C20orf85-like"/>
</dbReference>
<feature type="region of interest" description="Disordered" evidence="1">
    <location>
        <begin position="53"/>
        <end position="121"/>
    </location>
</feature>
<dbReference type="CTD" id="128602"/>
<gene>
    <name evidence="3" type="primary">C45H20orf85</name>
</gene>
<feature type="compositionally biased region" description="Basic and acidic residues" evidence="1">
    <location>
        <begin position="53"/>
        <end position="68"/>
    </location>
</feature>
<dbReference type="PANTHER" id="PTHR31909">
    <property type="entry name" value="CHROMOSOME 20 ORF85 FAMILY MEMBER"/>
    <property type="match status" value="1"/>
</dbReference>
<dbReference type="Pfam" id="PF14945">
    <property type="entry name" value="LLC1"/>
    <property type="match status" value="1"/>
</dbReference>
<sequence length="139" mass="15604">MAARVDDVGQPRRDFVAQDEIWKRHVNAELEAAKRWPNTWGFLTASPQELLKDEIPRVESKSRDEIPGDGHATPATPAKSAEQQREVVDAAPVDLPRTSQGVIGWRLDGPGPSLDHYGPRARGKRDLCKMLKWPREGFD</sequence>
<reference evidence="3" key="1">
    <citation type="submission" date="2025-08" db="UniProtKB">
        <authorList>
            <consortium name="RefSeq"/>
        </authorList>
    </citation>
    <scope>IDENTIFICATION</scope>
    <source>
        <tissue evidence="3">Sperm</tissue>
    </source>
</reference>